<dbReference type="SUPFAM" id="SSF55816">
    <property type="entry name" value="5'-nucleotidase (syn. UDP-sugar hydrolase), C-terminal domain"/>
    <property type="match status" value="1"/>
</dbReference>
<evidence type="ECO:0000256" key="1">
    <source>
        <dbReference type="RuleBase" id="RU362119"/>
    </source>
</evidence>
<dbReference type="PRINTS" id="PR01607">
    <property type="entry name" value="APYRASEFAMLY"/>
</dbReference>
<comment type="caution">
    <text evidence="3">The sequence shown here is derived from an EMBL/GenBank/DDBJ whole genome shotgun (WGS) entry which is preliminary data.</text>
</comment>
<dbReference type="RefSeq" id="WP_184134827.1">
    <property type="nucleotide sequence ID" value="NZ_JACHFL010000010.1"/>
</dbReference>
<dbReference type="EMBL" id="JACHFL010000010">
    <property type="protein sequence ID" value="MBB5364427.1"/>
    <property type="molecule type" value="Genomic_DNA"/>
</dbReference>
<comment type="similarity">
    <text evidence="1">Belongs to the 5'-nucleotidase family.</text>
</comment>
<dbReference type="Pfam" id="PF02872">
    <property type="entry name" value="5_nucleotid_C"/>
    <property type="match status" value="1"/>
</dbReference>
<dbReference type="InterPro" id="IPR029052">
    <property type="entry name" value="Metallo-depent_PP-like"/>
</dbReference>
<keyword evidence="1" id="KW-0378">Hydrolase</keyword>
<reference evidence="3 4" key="1">
    <citation type="submission" date="2020-08" db="EMBL/GenBank/DDBJ databases">
        <title>Genomic Encyclopedia of Type Strains, Phase IV (KMG-IV): sequencing the most valuable type-strain genomes for metagenomic binning, comparative biology and taxonomic classification.</title>
        <authorList>
            <person name="Goeker M."/>
        </authorList>
    </citation>
    <scope>NUCLEOTIDE SEQUENCE [LARGE SCALE GENOMIC DNA]</scope>
    <source>
        <strain evidence="3 4">DSM 27939</strain>
    </source>
</reference>
<dbReference type="PANTHER" id="PTHR11575">
    <property type="entry name" value="5'-NUCLEOTIDASE-RELATED"/>
    <property type="match status" value="1"/>
</dbReference>
<dbReference type="InterPro" id="IPR036907">
    <property type="entry name" value="5'-Nucleotdase_C_sf"/>
</dbReference>
<evidence type="ECO:0000259" key="2">
    <source>
        <dbReference type="Pfam" id="PF02872"/>
    </source>
</evidence>
<dbReference type="Proteomes" id="UP000552709">
    <property type="component" value="Unassembled WGS sequence"/>
</dbReference>
<proteinExistence type="inferred from homology"/>
<dbReference type="GO" id="GO:0016787">
    <property type="term" value="F:hydrolase activity"/>
    <property type="evidence" value="ECO:0007669"/>
    <property type="project" value="UniProtKB-KW"/>
</dbReference>
<evidence type="ECO:0000313" key="3">
    <source>
        <dbReference type="EMBL" id="MBB5364427.1"/>
    </source>
</evidence>
<keyword evidence="4" id="KW-1185">Reference proteome</keyword>
<dbReference type="InterPro" id="IPR006179">
    <property type="entry name" value="5_nucleotidase/apyrase"/>
</dbReference>
<accession>A0A7W8NHW1</accession>
<organism evidence="3 4">
    <name type="scientific">Deinococcus humi</name>
    <dbReference type="NCBI Taxonomy" id="662880"/>
    <lineage>
        <taxon>Bacteria</taxon>
        <taxon>Thermotogati</taxon>
        <taxon>Deinococcota</taxon>
        <taxon>Deinococci</taxon>
        <taxon>Deinococcales</taxon>
        <taxon>Deinococcaceae</taxon>
        <taxon>Deinococcus</taxon>
    </lineage>
</organism>
<dbReference type="PANTHER" id="PTHR11575:SF24">
    <property type="entry name" value="5'-NUCLEOTIDASE"/>
    <property type="match status" value="1"/>
</dbReference>
<dbReference type="GO" id="GO:0009166">
    <property type="term" value="P:nucleotide catabolic process"/>
    <property type="evidence" value="ECO:0007669"/>
    <property type="project" value="InterPro"/>
</dbReference>
<dbReference type="Gene3D" id="3.60.21.10">
    <property type="match status" value="1"/>
</dbReference>
<dbReference type="InterPro" id="IPR008334">
    <property type="entry name" value="5'-Nucleotdase_C"/>
</dbReference>
<feature type="domain" description="5'-Nucleotidase C-terminal" evidence="2">
    <location>
        <begin position="97"/>
        <end position="272"/>
    </location>
</feature>
<gene>
    <name evidence="3" type="ORF">HNQ08_003539</name>
</gene>
<dbReference type="Gene3D" id="3.90.780.10">
    <property type="entry name" value="5'-Nucleotidase, C-terminal domain"/>
    <property type="match status" value="1"/>
</dbReference>
<protein>
    <submittedName>
        <fullName evidence="3">2',3'-cyclic-nucleotide 2'-phosphodiesterase (5'-nucleotidase family)</fullName>
    </submittedName>
</protein>
<evidence type="ECO:0000313" key="4">
    <source>
        <dbReference type="Proteomes" id="UP000552709"/>
    </source>
</evidence>
<keyword evidence="1" id="KW-0547">Nucleotide-binding</keyword>
<dbReference type="AlphaFoldDB" id="A0A7W8NHW1"/>
<sequence>MQSGTLEGLTGFDVILGDHTNFQYSGTIGGALVVENLSKGASYARVSVTYDPATKSVTKAASTFITPFASEVTPDPAVVQVLAPYRTQLAAQLDAKIGVATDTFPRGNNIERLGEVALGDLIADAYRTTYNTQLAIVNGGAIRSSLPSSYAPQDKTLRRPAPGYQAGPPYDVVKGDIDSVLPFGNTVTTRTVTGTQLYAVLENSVSALPGSSGRFLQISGFSYTYDVSKPVGSRVVSVKLDSGAAIGKDSATYTLALPDFTNEGGDEYTMLADGQGVTREPDALVLLNYVQKLGTITPTVGQRINAVK</sequence>
<name>A0A7W8NHW1_9DEIO</name>
<dbReference type="GO" id="GO:0000166">
    <property type="term" value="F:nucleotide binding"/>
    <property type="evidence" value="ECO:0007669"/>
    <property type="project" value="UniProtKB-KW"/>
</dbReference>
<dbReference type="SUPFAM" id="SSF56300">
    <property type="entry name" value="Metallo-dependent phosphatases"/>
    <property type="match status" value="1"/>
</dbReference>